<feature type="non-terminal residue" evidence="5">
    <location>
        <position position="1"/>
    </location>
</feature>
<keyword evidence="3" id="KW-0812">Transmembrane</keyword>
<dbReference type="InterPro" id="IPR050645">
    <property type="entry name" value="Histidine_acid_phosphatase"/>
</dbReference>
<dbReference type="Pfam" id="PF00328">
    <property type="entry name" value="His_Phos_2"/>
    <property type="match status" value="1"/>
</dbReference>
<dbReference type="STRING" id="5539.A0A3E2HRX1"/>
<evidence type="ECO:0000313" key="5">
    <source>
        <dbReference type="EMBL" id="RFU36115.1"/>
    </source>
</evidence>
<dbReference type="EC" id="3.1.3.2" evidence="5"/>
<dbReference type="SUPFAM" id="SSF53254">
    <property type="entry name" value="Phosphoglycerate mutase-like"/>
    <property type="match status" value="1"/>
</dbReference>
<organism evidence="5 6">
    <name type="scientific">Scytalidium lignicola</name>
    <name type="common">Hyphomycete</name>
    <dbReference type="NCBI Taxonomy" id="5539"/>
    <lineage>
        <taxon>Eukaryota</taxon>
        <taxon>Fungi</taxon>
        <taxon>Dikarya</taxon>
        <taxon>Ascomycota</taxon>
        <taxon>Pezizomycotina</taxon>
        <taxon>Leotiomycetes</taxon>
        <taxon>Leotiomycetes incertae sedis</taxon>
        <taxon>Scytalidium</taxon>
    </lineage>
</organism>
<dbReference type="Gene3D" id="3.40.50.1240">
    <property type="entry name" value="Phosphoglycerate mutase-like"/>
    <property type="match status" value="1"/>
</dbReference>
<evidence type="ECO:0000256" key="2">
    <source>
        <dbReference type="SAM" id="MobiDB-lite"/>
    </source>
</evidence>
<gene>
    <name evidence="5" type="ORF">B7463_g247</name>
</gene>
<feature type="non-terminal residue" evidence="5">
    <location>
        <position position="484"/>
    </location>
</feature>
<name>A0A3E2HRX1_SCYLI</name>
<protein>
    <submittedName>
        <fullName evidence="5">4-nitrophenylphosphatase/Acid phosphatase</fullName>
        <ecNumber evidence="5">3.1.3.2</ecNumber>
        <ecNumber evidence="5">3.1.3.41</ecNumber>
    </submittedName>
</protein>
<evidence type="ECO:0000256" key="3">
    <source>
        <dbReference type="SAM" id="Phobius"/>
    </source>
</evidence>
<dbReference type="InterPro" id="IPR000560">
    <property type="entry name" value="His_Pase_clade-2"/>
</dbReference>
<dbReference type="OrthoDB" id="258392at2759"/>
<sequence>MLSKNILLLSSLLGLTAAQTETVLGLYVFHRHGDRTSKSWPPTTLTDLGYAQVSGSGSYYNSRYISDNATTQIHGISANLVKNSQLNIQAPVDPVLQSSAMGFLQGLYPPVGSTLGSQTLANGTTVEAPLNGFQLIPVNQVSSVANTGNSENTLWLQGSSGCGNAIISSNNYFISDEYTTMLNKTNDFYHNILPVVNTTFSATADTFKNAYAIYDYVHVSSIHNSSIPSGQLLTSDIQFQLRTLADNHEFNLAYNSTEQIRAIAGATLAAQVVQQLNNTITGKGAQPVGIQFGAYASFLSFFGLAQLPAVSDNFTGVVDYASGMIFELVTNASVSDGYPAPEDISVRFLFHNGTASENPVSTYPLFGQQETVLSWPTFVTQMNKFAIGDQASWCSACGNTTGVCAASSTSTSSSSSPSPSTGSHSSGMSRAVAGVIGAMVTLAVILGIEALVMLAGGLRLVSKKRLATAVPPSNGSQASEAAKA</sequence>
<dbReference type="PANTHER" id="PTHR11567:SF142">
    <property type="entry name" value="PHOSPHOGLYCERATE MUTASE-LIKE PROTEIN"/>
    <property type="match status" value="1"/>
</dbReference>
<feature type="region of interest" description="Disordered" evidence="2">
    <location>
        <begin position="408"/>
        <end position="427"/>
    </location>
</feature>
<dbReference type="AlphaFoldDB" id="A0A3E2HRX1"/>
<dbReference type="EMBL" id="NCSJ02000002">
    <property type="protein sequence ID" value="RFU36115.1"/>
    <property type="molecule type" value="Genomic_DNA"/>
</dbReference>
<keyword evidence="6" id="KW-1185">Reference proteome</keyword>
<dbReference type="Proteomes" id="UP000258309">
    <property type="component" value="Unassembled WGS sequence"/>
</dbReference>
<dbReference type="OMA" id="YIFHRHG"/>
<accession>A0A3E2HRX1</accession>
<proteinExistence type="inferred from homology"/>
<evidence type="ECO:0000256" key="4">
    <source>
        <dbReference type="SAM" id="SignalP"/>
    </source>
</evidence>
<evidence type="ECO:0000313" key="6">
    <source>
        <dbReference type="Proteomes" id="UP000258309"/>
    </source>
</evidence>
<dbReference type="PANTHER" id="PTHR11567">
    <property type="entry name" value="ACID PHOSPHATASE-RELATED"/>
    <property type="match status" value="1"/>
</dbReference>
<keyword evidence="3" id="KW-1133">Transmembrane helix</keyword>
<dbReference type="InterPro" id="IPR029033">
    <property type="entry name" value="His_PPase_superfam"/>
</dbReference>
<comment type="caution">
    <text evidence="5">The sequence shown here is derived from an EMBL/GenBank/DDBJ whole genome shotgun (WGS) entry which is preliminary data.</text>
</comment>
<evidence type="ECO:0000256" key="1">
    <source>
        <dbReference type="ARBA" id="ARBA00005375"/>
    </source>
</evidence>
<reference evidence="5 6" key="1">
    <citation type="submission" date="2018-05" db="EMBL/GenBank/DDBJ databases">
        <title>Draft genome sequence of Scytalidium lignicola DSM 105466, a ubiquitous saprotrophic fungus.</title>
        <authorList>
            <person name="Buettner E."/>
            <person name="Gebauer A.M."/>
            <person name="Hofrichter M."/>
            <person name="Liers C."/>
            <person name="Kellner H."/>
        </authorList>
    </citation>
    <scope>NUCLEOTIDE SEQUENCE [LARGE SCALE GENOMIC DNA]</scope>
    <source>
        <strain evidence="5 6">DSM 105466</strain>
    </source>
</reference>
<keyword evidence="5" id="KW-0378">Hydrolase</keyword>
<feature type="transmembrane region" description="Helical" evidence="3">
    <location>
        <begin position="431"/>
        <end position="455"/>
    </location>
</feature>
<dbReference type="GO" id="GO:0003993">
    <property type="term" value="F:acid phosphatase activity"/>
    <property type="evidence" value="ECO:0007669"/>
    <property type="project" value="UniProtKB-EC"/>
</dbReference>
<feature type="chain" id="PRO_5017800467" evidence="4">
    <location>
        <begin position="19"/>
        <end position="484"/>
    </location>
</feature>
<keyword evidence="3" id="KW-0472">Membrane</keyword>
<feature type="signal peptide" evidence="4">
    <location>
        <begin position="1"/>
        <end position="18"/>
    </location>
</feature>
<dbReference type="EC" id="3.1.3.41" evidence="5"/>
<keyword evidence="4" id="KW-0732">Signal</keyword>
<comment type="similarity">
    <text evidence="1">Belongs to the histidine acid phosphatase family.</text>
</comment>